<feature type="region of interest" description="Disordered" evidence="1">
    <location>
        <begin position="1"/>
        <end position="32"/>
    </location>
</feature>
<evidence type="ECO:0000256" key="2">
    <source>
        <dbReference type="SAM" id="Phobius"/>
    </source>
</evidence>
<dbReference type="EMBL" id="CAMXCT010001881">
    <property type="protein sequence ID" value="CAI3993836.1"/>
    <property type="molecule type" value="Genomic_DNA"/>
</dbReference>
<name>A0A9P1CPA6_9DINO</name>
<keyword evidence="2" id="KW-0472">Membrane</keyword>
<keyword evidence="2" id="KW-1133">Transmembrane helix</keyword>
<feature type="non-terminal residue" evidence="3">
    <location>
        <position position="1"/>
    </location>
</feature>
<evidence type="ECO:0000256" key="1">
    <source>
        <dbReference type="SAM" id="MobiDB-lite"/>
    </source>
</evidence>
<protein>
    <submittedName>
        <fullName evidence="4">PKD/REJ-like domain-containing protein</fullName>
    </submittedName>
</protein>
<dbReference type="OrthoDB" id="10353330at2759"/>
<feature type="transmembrane region" description="Helical" evidence="2">
    <location>
        <begin position="712"/>
        <end position="734"/>
    </location>
</feature>
<evidence type="ECO:0000313" key="4">
    <source>
        <dbReference type="EMBL" id="CAL4781148.1"/>
    </source>
</evidence>
<accession>A0A9P1CPA6</accession>
<comment type="caution">
    <text evidence="3">The sequence shown here is derived from an EMBL/GenBank/DDBJ whole genome shotgun (WGS) entry which is preliminary data.</text>
</comment>
<feature type="region of interest" description="Disordered" evidence="1">
    <location>
        <begin position="244"/>
        <end position="272"/>
    </location>
</feature>
<evidence type="ECO:0000313" key="5">
    <source>
        <dbReference type="Proteomes" id="UP001152797"/>
    </source>
</evidence>
<sequence>GNCCPAPPGEQPSDSQLQAMRDQISDDDRPLQTGSKVNACSFTEFFDSTLGECVSGRCRTPYTRPDSDRFCEPIPDAELTSLDTTAAVTDSLRLSGLPGNFKMEDVLNGNMRADFDQEFARELAALLDIPAEMIVVQSVAEGSVVVNFRIVSPTAETDQQDESLVPAIVQMSLSSVRQNMNSVATPGSLLSNTDTAHGVSAPTTSQRVQEYSNEEALMQSFDGSALEKVPGRSIETSEVYSLSPISIGGRSKPNEYLPSDRSKPTQDEKWEQPSKVDIDVAIFITPVHQKVEKYTLCPQYAMHEDPVTAMWQSDGNAAGYGGNFLANSPEMIAFKKWRVPQDRRITVTDCDTYDYFEELMKDKAARSGQEFFAPDNIYTSENLINPDFCIPDEVWVNTSCEEMTTLQASYRDQYRVACNRELFASSEMRYTINMPLNDKWIQAESRRPGSVYKPEWIVDTMQSYFFTWDSTAEETEKIFSNNAPAGGDVQLSYDERLCAARDQKAPCPVPVLYTGKTLYKGEHSGNNRKVLEKTQMSLNHLPASSPTIVPVVEILMDIDRTVKLVKRGRPQWWPSDEQKLREVLQCNVKTYYEENRNRCRDLGVDQQPAFPFQIDLEEAMSDVTSARDRSMTLQPGYAHSIDVSLAVIPLYVKDMLGSTSIATFYVEVEAVRVYKQALGFRERNEAQVRVKFRLSEKAKALMKQPVMPWANFLSQAGAWFGIWGIASVVLSGLYKTFKMWGDLGPRDGELTQEEYQAQHEEKIDFKKKRAARKIKAQLEEVFSDRGLQVSYQKVYDLLVQPSSTTGLRSQVLLSQVLKGTDPLVDLPEQVVSLLGEVRVHLDEMDEVDDESEMEDEMLNKIEEEERKRNASLCPLQ</sequence>
<keyword evidence="2" id="KW-0812">Transmembrane</keyword>
<reference evidence="3" key="1">
    <citation type="submission" date="2022-10" db="EMBL/GenBank/DDBJ databases">
        <authorList>
            <person name="Chen Y."/>
            <person name="Dougan E. K."/>
            <person name="Chan C."/>
            <person name="Rhodes N."/>
            <person name="Thang M."/>
        </authorList>
    </citation>
    <scope>NUCLEOTIDE SEQUENCE</scope>
</reference>
<reference evidence="4 5" key="2">
    <citation type="submission" date="2024-05" db="EMBL/GenBank/DDBJ databases">
        <authorList>
            <person name="Chen Y."/>
            <person name="Shah S."/>
            <person name="Dougan E. K."/>
            <person name="Thang M."/>
            <person name="Chan C."/>
        </authorList>
    </citation>
    <scope>NUCLEOTIDE SEQUENCE [LARGE SCALE GENOMIC DNA]</scope>
</reference>
<dbReference type="EMBL" id="CAMXCT020001881">
    <property type="protein sequence ID" value="CAL1147211.1"/>
    <property type="molecule type" value="Genomic_DNA"/>
</dbReference>
<organism evidence="3">
    <name type="scientific">Cladocopium goreaui</name>
    <dbReference type="NCBI Taxonomy" id="2562237"/>
    <lineage>
        <taxon>Eukaryota</taxon>
        <taxon>Sar</taxon>
        <taxon>Alveolata</taxon>
        <taxon>Dinophyceae</taxon>
        <taxon>Suessiales</taxon>
        <taxon>Symbiodiniaceae</taxon>
        <taxon>Cladocopium</taxon>
    </lineage>
</organism>
<dbReference type="Proteomes" id="UP001152797">
    <property type="component" value="Unassembled WGS sequence"/>
</dbReference>
<dbReference type="AlphaFoldDB" id="A0A9P1CPA6"/>
<proteinExistence type="predicted"/>
<feature type="region of interest" description="Disordered" evidence="1">
    <location>
        <begin position="186"/>
        <end position="206"/>
    </location>
</feature>
<feature type="compositionally biased region" description="Basic and acidic residues" evidence="1">
    <location>
        <begin position="258"/>
        <end position="272"/>
    </location>
</feature>
<dbReference type="EMBL" id="CAMXCT030001881">
    <property type="protein sequence ID" value="CAL4781148.1"/>
    <property type="molecule type" value="Genomic_DNA"/>
</dbReference>
<feature type="compositionally biased region" description="Pro residues" evidence="1">
    <location>
        <begin position="1"/>
        <end position="10"/>
    </location>
</feature>
<keyword evidence="5" id="KW-1185">Reference proteome</keyword>
<evidence type="ECO:0000313" key="3">
    <source>
        <dbReference type="EMBL" id="CAI3993836.1"/>
    </source>
</evidence>
<gene>
    <name evidence="3" type="ORF">C1SCF055_LOCUS20543</name>
</gene>